<dbReference type="PANTHER" id="PTHR12994">
    <property type="entry name" value="SECERNIN"/>
    <property type="match status" value="1"/>
</dbReference>
<organism evidence="2 3">
    <name type="scientific">Brassicogethes aeneus</name>
    <name type="common">Rape pollen beetle</name>
    <name type="synonym">Meligethes aeneus</name>
    <dbReference type="NCBI Taxonomy" id="1431903"/>
    <lineage>
        <taxon>Eukaryota</taxon>
        <taxon>Metazoa</taxon>
        <taxon>Ecdysozoa</taxon>
        <taxon>Arthropoda</taxon>
        <taxon>Hexapoda</taxon>
        <taxon>Insecta</taxon>
        <taxon>Pterygota</taxon>
        <taxon>Neoptera</taxon>
        <taxon>Endopterygota</taxon>
        <taxon>Coleoptera</taxon>
        <taxon>Polyphaga</taxon>
        <taxon>Cucujiformia</taxon>
        <taxon>Nitidulidae</taxon>
        <taxon>Meligethinae</taxon>
        <taxon>Brassicogethes</taxon>
    </lineage>
</organism>
<dbReference type="InterPro" id="IPR005322">
    <property type="entry name" value="Peptidase_C69"/>
</dbReference>
<dbReference type="GO" id="GO:0006508">
    <property type="term" value="P:proteolysis"/>
    <property type="evidence" value="ECO:0007669"/>
    <property type="project" value="InterPro"/>
</dbReference>
<gene>
    <name evidence="2" type="ORF">MELIAE_LOCUS8069</name>
</gene>
<proteinExistence type="inferred from homology"/>
<reference evidence="2" key="1">
    <citation type="submission" date="2021-12" db="EMBL/GenBank/DDBJ databases">
        <authorList>
            <person name="King R."/>
        </authorList>
    </citation>
    <scope>NUCLEOTIDE SEQUENCE</scope>
</reference>
<dbReference type="Gene3D" id="3.60.60.10">
    <property type="entry name" value="Penicillin V Acylase, Chain A"/>
    <property type="match status" value="1"/>
</dbReference>
<dbReference type="Pfam" id="PF03577">
    <property type="entry name" value="Peptidase_C69"/>
    <property type="match status" value="1"/>
</dbReference>
<dbReference type="EMBL" id="OV121136">
    <property type="protein sequence ID" value="CAH0557322.1"/>
    <property type="molecule type" value="Genomic_DNA"/>
</dbReference>
<protein>
    <recommendedName>
        <fullName evidence="4">Secernin-3</fullName>
    </recommendedName>
</protein>
<dbReference type="GO" id="GO:0070004">
    <property type="term" value="F:cysteine-type exopeptidase activity"/>
    <property type="evidence" value="ECO:0007669"/>
    <property type="project" value="InterPro"/>
</dbReference>
<keyword evidence="3" id="KW-1185">Reference proteome</keyword>
<evidence type="ECO:0000313" key="2">
    <source>
        <dbReference type="EMBL" id="CAH0557322.1"/>
    </source>
</evidence>
<evidence type="ECO:0008006" key="4">
    <source>
        <dbReference type="Google" id="ProtNLM"/>
    </source>
</evidence>
<dbReference type="PANTHER" id="PTHR12994:SF17">
    <property type="entry name" value="LD30995P"/>
    <property type="match status" value="1"/>
</dbReference>
<accession>A0A9P0FJA2</accession>
<evidence type="ECO:0000256" key="1">
    <source>
        <dbReference type="ARBA" id="ARBA00005705"/>
    </source>
</evidence>
<sequence>MEKLVSCDTFVVLQNHTKNGVVFGKNSDRPQGEVQEIVYVPATTSSEPVKCTYIEVESSGNTKAVILSKPNWMWGAEMGSNECGVAIGNEAIWTKDMGDENEKKLLGMDLVRLGLERSSNATEALEVITSLLEKYGQGGPCSNTDAEFSYYNSFLIADPNTAWVLETNGKHWAAEQVTSGYRNISNNLSITNKIDRSSEGLIDYAKSKGLWNGSDEFNFALVFGGSGDLGNRYKAGQKLLEKHSSANNFRETDMFTILRDTESDICRSCNDAFPTQSSQVSTLTNNKPSVHWFTGTPDTSKSVFKPFIFTPNAVISKHTQCLEGIVPHNLYKLHSEAMKKGPEVLNLLRNMEEDCVKELEKLTESIGSDLSEVDDLLKDCVETEIKFYR</sequence>
<dbReference type="Proteomes" id="UP001154078">
    <property type="component" value="Chromosome 5"/>
</dbReference>
<dbReference type="OrthoDB" id="5175656at2759"/>
<evidence type="ECO:0000313" key="3">
    <source>
        <dbReference type="Proteomes" id="UP001154078"/>
    </source>
</evidence>
<dbReference type="GO" id="GO:0016805">
    <property type="term" value="F:dipeptidase activity"/>
    <property type="evidence" value="ECO:0007669"/>
    <property type="project" value="InterPro"/>
</dbReference>
<name>A0A9P0FJA2_BRAAE</name>
<dbReference type="AlphaFoldDB" id="A0A9P0FJA2"/>
<comment type="similarity">
    <text evidence="1">Belongs to the peptidase C69 family. Secernin subfamily.</text>
</comment>